<sequence length="224" mass="25780">MNIRKLIKFLFNTLVIGGATGIIISFFVKWDTYAAYLNPINWMELLGLLTFFVGLGFTFAVVSMTGYFAYLYIHRFGISLFRSFWPAVQIVLIVFVLFDLIYFPYRGSDGEIGIYWLIFGTLLFYLYSWFVAKLKQKETNKSAFIPTLFFMIVITTLEWTPALMAEGPDYVWLMFAPLLACNTYQIIGLHRIANRVDGKSKKDPARKETTTPKKNVKQTATTKA</sequence>
<keyword evidence="4" id="KW-1185">Reference proteome</keyword>
<feature type="region of interest" description="Disordered" evidence="1">
    <location>
        <begin position="198"/>
        <end position="224"/>
    </location>
</feature>
<feature type="transmembrane region" description="Helical" evidence="2">
    <location>
        <begin position="84"/>
        <end position="102"/>
    </location>
</feature>
<dbReference type="Pfam" id="PF14089">
    <property type="entry name" value="KbaA"/>
    <property type="match status" value="1"/>
</dbReference>
<evidence type="ECO:0000256" key="2">
    <source>
        <dbReference type="SAM" id="Phobius"/>
    </source>
</evidence>
<dbReference type="EMBL" id="BMOS01000022">
    <property type="protein sequence ID" value="GGN62240.1"/>
    <property type="molecule type" value="Genomic_DNA"/>
</dbReference>
<dbReference type="Proteomes" id="UP000624041">
    <property type="component" value="Unassembled WGS sequence"/>
</dbReference>
<dbReference type="AlphaFoldDB" id="A0A917Y1D3"/>
<proteinExistence type="predicted"/>
<feature type="transmembrane region" description="Helical" evidence="2">
    <location>
        <begin position="9"/>
        <end position="28"/>
    </location>
</feature>
<feature type="transmembrane region" description="Helical" evidence="2">
    <location>
        <begin position="48"/>
        <end position="72"/>
    </location>
</feature>
<dbReference type="PIRSF" id="PIRSF029886">
    <property type="entry name" value="KBAA"/>
    <property type="match status" value="1"/>
</dbReference>
<evidence type="ECO:0000256" key="1">
    <source>
        <dbReference type="SAM" id="MobiDB-lite"/>
    </source>
</evidence>
<protein>
    <submittedName>
        <fullName evidence="3">KinB-signaling pathway activation protein</fullName>
    </submittedName>
</protein>
<dbReference type="RefSeq" id="WP_156857533.1">
    <property type="nucleotide sequence ID" value="NZ_BMOS01000022.1"/>
</dbReference>
<evidence type="ECO:0000313" key="4">
    <source>
        <dbReference type="Proteomes" id="UP000624041"/>
    </source>
</evidence>
<evidence type="ECO:0000313" key="3">
    <source>
        <dbReference type="EMBL" id="GGN62240.1"/>
    </source>
</evidence>
<organism evidence="3 4">
    <name type="scientific">Oceanobacillus indicireducens</name>
    <dbReference type="NCBI Taxonomy" id="1004261"/>
    <lineage>
        <taxon>Bacteria</taxon>
        <taxon>Bacillati</taxon>
        <taxon>Bacillota</taxon>
        <taxon>Bacilli</taxon>
        <taxon>Bacillales</taxon>
        <taxon>Bacillaceae</taxon>
        <taxon>Oceanobacillus</taxon>
    </lineage>
</organism>
<feature type="compositionally biased region" description="Basic and acidic residues" evidence="1">
    <location>
        <begin position="198"/>
        <end position="211"/>
    </location>
</feature>
<reference evidence="3" key="2">
    <citation type="submission" date="2020-09" db="EMBL/GenBank/DDBJ databases">
        <authorList>
            <person name="Sun Q."/>
            <person name="Ohkuma M."/>
        </authorList>
    </citation>
    <scope>NUCLEOTIDE SEQUENCE</scope>
    <source>
        <strain evidence="3">JCM 17251</strain>
    </source>
</reference>
<keyword evidence="2" id="KW-0472">Membrane</keyword>
<dbReference type="InterPro" id="IPR024164">
    <property type="entry name" value="KinB-signalling_activ"/>
</dbReference>
<dbReference type="SMART" id="SM01251">
    <property type="entry name" value="KbaA"/>
    <property type="match status" value="1"/>
</dbReference>
<keyword evidence="2" id="KW-1133">Transmembrane helix</keyword>
<feature type="transmembrane region" description="Helical" evidence="2">
    <location>
        <begin position="170"/>
        <end position="192"/>
    </location>
</feature>
<comment type="caution">
    <text evidence="3">The sequence shown here is derived from an EMBL/GenBank/DDBJ whole genome shotgun (WGS) entry which is preliminary data.</text>
</comment>
<accession>A0A917Y1D3</accession>
<keyword evidence="2" id="KW-0812">Transmembrane</keyword>
<name>A0A917Y1D3_9BACI</name>
<feature type="transmembrane region" description="Helical" evidence="2">
    <location>
        <begin position="144"/>
        <end position="164"/>
    </location>
</feature>
<feature type="transmembrane region" description="Helical" evidence="2">
    <location>
        <begin position="114"/>
        <end position="132"/>
    </location>
</feature>
<reference evidence="3" key="1">
    <citation type="journal article" date="2014" name="Int. J. Syst. Evol. Microbiol.">
        <title>Complete genome sequence of Corynebacterium casei LMG S-19264T (=DSM 44701T), isolated from a smear-ripened cheese.</title>
        <authorList>
            <consortium name="US DOE Joint Genome Institute (JGI-PGF)"/>
            <person name="Walter F."/>
            <person name="Albersmeier A."/>
            <person name="Kalinowski J."/>
            <person name="Ruckert C."/>
        </authorList>
    </citation>
    <scope>NUCLEOTIDE SEQUENCE</scope>
    <source>
        <strain evidence="3">JCM 17251</strain>
    </source>
</reference>
<gene>
    <name evidence="3" type="primary">kbaA</name>
    <name evidence="3" type="ORF">GCM10007971_28000</name>
</gene>
<dbReference type="GO" id="GO:0045881">
    <property type="term" value="P:positive regulation of sporulation resulting in formation of a cellular spore"/>
    <property type="evidence" value="ECO:0007669"/>
    <property type="project" value="InterPro"/>
</dbReference>